<feature type="non-terminal residue" evidence="1">
    <location>
        <position position="1"/>
    </location>
</feature>
<name>A0A932YX29_9BACT</name>
<evidence type="ECO:0000313" key="1">
    <source>
        <dbReference type="EMBL" id="MBI4132469.1"/>
    </source>
</evidence>
<dbReference type="AlphaFoldDB" id="A0A932YX29"/>
<accession>A0A932YX29</accession>
<sequence>GLERDASNNFGLIASCTLNQVLKWNGTGWSCAADSDSDVWSAITGGINYPGGVNKVGINDSDLSDTAALLQVGGSASIANDLGVLGSGSFGGTVSANSGVFTRGGNVVAQSAFSSNWKYEPGGFSAGHSAPRCNAAGTDGKLTCDISDSTQDCGGLVYDIGTDPGASPVTCYDWYVSLAGSNEQRAYNRVASATTGGWVSGMSGYSDTISLGGDSTGDDLEVRINAPSNRNKISFTNQTTGGLAAIRAGGLTLQNGTEADGKVLVSDATGNASWADPVISGGGSSTESLWSGPSLTGSIYYNGGNVGIGTANPGAKLDVSGIIMGGGGVANLDPAGTIDDVLFNNLKNSGKFAIGWNRTAGGGETDFISSRNGGSTGGFRFYDLANDGTLSSSLVTITGGGNVGIRTAGPIAKLQVNDTSTSHITIGGQSTDTGVGGWDRWCAHCGDSINGTPNLWLNARDAMKFNSGSFEFGGGNVGIGTANPSNPLTVFTPGGGSPVGAMSVDVNTF</sequence>
<dbReference type="Proteomes" id="UP000756703">
    <property type="component" value="Unassembled WGS sequence"/>
</dbReference>
<organism evidence="1 2">
    <name type="scientific">Candidatus Sungiibacteriota bacterium</name>
    <dbReference type="NCBI Taxonomy" id="2750080"/>
    <lineage>
        <taxon>Bacteria</taxon>
        <taxon>Candidatus Sungiibacteriota</taxon>
    </lineage>
</organism>
<reference evidence="1" key="1">
    <citation type="submission" date="2020-07" db="EMBL/GenBank/DDBJ databases">
        <title>Huge and variable diversity of episymbiotic CPR bacteria and DPANN archaea in groundwater ecosystems.</title>
        <authorList>
            <person name="He C.Y."/>
            <person name="Keren R."/>
            <person name="Whittaker M."/>
            <person name="Farag I.F."/>
            <person name="Doudna J."/>
            <person name="Cate J.H.D."/>
            <person name="Banfield J.F."/>
        </authorList>
    </citation>
    <scope>NUCLEOTIDE SEQUENCE</scope>
    <source>
        <strain evidence="1">NC_groundwater_1225_Ag_S-0.1um_56_177</strain>
    </source>
</reference>
<feature type="non-terminal residue" evidence="1">
    <location>
        <position position="509"/>
    </location>
</feature>
<proteinExistence type="predicted"/>
<protein>
    <submittedName>
        <fullName evidence="1">Uncharacterized protein</fullName>
    </submittedName>
</protein>
<evidence type="ECO:0000313" key="2">
    <source>
        <dbReference type="Proteomes" id="UP000756703"/>
    </source>
</evidence>
<dbReference type="EMBL" id="JACQMI010000001">
    <property type="protein sequence ID" value="MBI4132469.1"/>
    <property type="molecule type" value="Genomic_DNA"/>
</dbReference>
<gene>
    <name evidence="1" type="ORF">HY473_00005</name>
</gene>
<comment type="caution">
    <text evidence="1">The sequence shown here is derived from an EMBL/GenBank/DDBJ whole genome shotgun (WGS) entry which is preliminary data.</text>
</comment>